<dbReference type="InterPro" id="IPR049059">
    <property type="entry name" value="NAD_Glu_DH_HM1"/>
</dbReference>
<organism evidence="6 7">
    <name type="scientific">Acidipropionibacterium jensenii</name>
    <dbReference type="NCBI Taxonomy" id="1749"/>
    <lineage>
        <taxon>Bacteria</taxon>
        <taxon>Bacillati</taxon>
        <taxon>Actinomycetota</taxon>
        <taxon>Actinomycetes</taxon>
        <taxon>Propionibacteriales</taxon>
        <taxon>Propionibacteriaceae</taxon>
        <taxon>Acidipropionibacterium</taxon>
    </lineage>
</organism>
<dbReference type="GO" id="GO:0006538">
    <property type="term" value="P:L-glutamate catabolic process"/>
    <property type="evidence" value="ECO:0007669"/>
    <property type="project" value="InterPro"/>
</dbReference>
<dbReference type="InterPro" id="IPR046346">
    <property type="entry name" value="Aminoacid_DH-like_N_sf"/>
</dbReference>
<dbReference type="InterPro" id="IPR007780">
    <property type="entry name" value="NAD_Glu_DH_bac"/>
</dbReference>
<dbReference type="GO" id="GO:0004352">
    <property type="term" value="F:glutamate dehydrogenase (NAD+) activity"/>
    <property type="evidence" value="ECO:0007669"/>
    <property type="project" value="UniProtKB-EC"/>
</dbReference>
<dbReference type="Pfam" id="PF21073">
    <property type="entry name" value="GDH_HM1"/>
    <property type="match status" value="1"/>
</dbReference>
<dbReference type="InterPro" id="IPR049056">
    <property type="entry name" value="NAD_Glu_DH_HM3"/>
</dbReference>
<dbReference type="EMBL" id="LR134473">
    <property type="protein sequence ID" value="VEI02773.1"/>
    <property type="molecule type" value="Genomic_DNA"/>
</dbReference>
<dbReference type="OrthoDB" id="9758052at2"/>
<keyword evidence="7" id="KW-1185">Reference proteome</keyword>
<dbReference type="Pfam" id="PF21075">
    <property type="entry name" value="GDH_ACT1"/>
    <property type="match status" value="1"/>
</dbReference>
<name>A0A448NXT7_9ACTN</name>
<evidence type="ECO:0000259" key="2">
    <source>
        <dbReference type="Pfam" id="PF21074"/>
    </source>
</evidence>
<feature type="domain" description="NAD-glutamate dehydrogenase N-terminal ACT1" evidence="3">
    <location>
        <begin position="13"/>
        <end position="135"/>
    </location>
</feature>
<feature type="domain" description="NAD-glutamate dehydrogenase catalytic" evidence="1">
    <location>
        <begin position="691"/>
        <end position="1190"/>
    </location>
</feature>
<protein>
    <submittedName>
        <fullName evidence="6">NAD-specific glutamate dehydrogenase</fullName>
        <ecNumber evidence="6">1.4.1.2</ecNumber>
    </submittedName>
</protein>
<feature type="domain" description="NAD-glutamate dehydrogenase ACT3" evidence="5">
    <location>
        <begin position="507"/>
        <end position="580"/>
    </location>
</feature>
<dbReference type="Pfam" id="PF21074">
    <property type="entry name" value="GDH_C"/>
    <property type="match status" value="1"/>
</dbReference>
<dbReference type="PANTHER" id="PTHR43403:SF1">
    <property type="entry name" value="NAD-SPECIFIC GLUTAMATE DEHYDROGENASE"/>
    <property type="match status" value="1"/>
</dbReference>
<feature type="domain" description="NAD-glutamate dehydrogenase ACT2" evidence="4">
    <location>
        <begin position="369"/>
        <end position="459"/>
    </location>
</feature>
<dbReference type="STRING" id="1122997.GCA_000425285_01799"/>
<dbReference type="SUPFAM" id="SSF51735">
    <property type="entry name" value="NAD(P)-binding Rossmann-fold domains"/>
    <property type="match status" value="1"/>
</dbReference>
<dbReference type="Proteomes" id="UP000277858">
    <property type="component" value="Chromosome"/>
</dbReference>
<dbReference type="InterPro" id="IPR028971">
    <property type="entry name" value="NAD-GDH_cat"/>
</dbReference>
<dbReference type="PIRSF" id="PIRSF036761">
    <property type="entry name" value="GDH_Mll4104"/>
    <property type="match status" value="1"/>
</dbReference>
<evidence type="ECO:0000259" key="3">
    <source>
        <dbReference type="Pfam" id="PF21075"/>
    </source>
</evidence>
<dbReference type="GO" id="GO:0004069">
    <property type="term" value="F:L-aspartate:2-oxoglutarate aminotransferase activity"/>
    <property type="evidence" value="ECO:0007669"/>
    <property type="project" value="InterPro"/>
</dbReference>
<dbReference type="Pfam" id="PF21078">
    <property type="entry name" value="GDH_HM3"/>
    <property type="match status" value="1"/>
</dbReference>
<evidence type="ECO:0000313" key="6">
    <source>
        <dbReference type="EMBL" id="VEI02773.1"/>
    </source>
</evidence>
<dbReference type="Pfam" id="PF05088">
    <property type="entry name" value="Bac_GDH_CD"/>
    <property type="match status" value="1"/>
</dbReference>
<reference evidence="6 7" key="1">
    <citation type="submission" date="2018-12" db="EMBL/GenBank/DDBJ databases">
        <authorList>
            <consortium name="Pathogen Informatics"/>
        </authorList>
    </citation>
    <scope>NUCLEOTIDE SEQUENCE [LARGE SCALE GENOMIC DNA]</scope>
    <source>
        <strain evidence="6 7">NCTC13652</strain>
    </source>
</reference>
<evidence type="ECO:0000313" key="7">
    <source>
        <dbReference type="Proteomes" id="UP000277858"/>
    </source>
</evidence>
<dbReference type="PANTHER" id="PTHR43403">
    <property type="entry name" value="NAD-SPECIFIC GLUTAMATE DEHYDROGENASE"/>
    <property type="match status" value="1"/>
</dbReference>
<evidence type="ECO:0000259" key="5">
    <source>
        <dbReference type="Pfam" id="PF21077"/>
    </source>
</evidence>
<dbReference type="Pfam" id="PF21077">
    <property type="entry name" value="GDH_ACT3"/>
    <property type="match status" value="1"/>
</dbReference>
<dbReference type="SUPFAM" id="SSF53223">
    <property type="entry name" value="Aminoacid dehydrogenase-like, N-terminal domain"/>
    <property type="match status" value="1"/>
</dbReference>
<dbReference type="InterPro" id="IPR024727">
    <property type="entry name" value="NAD_Glu_DH_N_ACT1"/>
</dbReference>
<gene>
    <name evidence="6" type="primary">gdhB_2</name>
    <name evidence="6" type="ORF">NCTC13652_00958</name>
</gene>
<keyword evidence="6" id="KW-0560">Oxidoreductase</keyword>
<dbReference type="Pfam" id="PF21076">
    <property type="entry name" value="GDH_ACT2"/>
    <property type="match status" value="1"/>
</dbReference>
<evidence type="ECO:0000259" key="4">
    <source>
        <dbReference type="Pfam" id="PF21076"/>
    </source>
</evidence>
<feature type="domain" description="NAD-specific glutamate dehydrogenase C-terminal" evidence="2">
    <location>
        <begin position="1235"/>
        <end position="1519"/>
    </location>
</feature>
<proteinExistence type="predicted"/>
<sequence length="1568" mass="171422">MDDLEMDTERLVPAFLEHLGGSDLASRSPDYLTRMIRNELDLAARLDPDQVRIRIEARADWVPRHAGIIEVVTADRPFLVDTILVTLDRLGWSIGEVIHPVLGVRRDEQGRLVGVSTQGAVEGRDESWVHIEAAPALGNTPRQAAEQLRTELDDCLAEVVRATDDWPAMSERMAWVAGQVGASTAPSDDRDSSVELLNWLAEDNFLMLGYQQFSITEGVVEPVPGTALGICARQSWPANRFDALAGDDDLATLVVTKDSVRARVRSNDYRDYIGVRIRDANGRLVGEHRFLGLLGETAYTDPVSRIPVLRAKAARILALSGYPMKSHGGKAITRVLTGYPRDELFEADADELAPLVEQVVDLQERRRTRVLVRPGRWGRFIHVMAFIPRDCYGPHSRSITEEVVRRQTGAAQVESQMEMAGPALVRVMVTATMAPGQPLPRVDVAALEKAVAQAVRNWEDDFRDLVEEMPTDRRGIEFGADYRAEFAPRQGLLDLELLNTTPEDRELALVMYRPNDPEDLSDLRLKVFNRCSAMSLSQVMPHLTSLGVEVIDEHPHRILLRGAEVWLFDLGLAVQGAEGWTAADRHRFTEAFEASWTGTGEPDTFNGLVTAAALSARQVGVLRAVARYLRQLRVSFSQTYMARALIANPPVARRLVSYFATRFDPDRFEDTDGPGPERLAAMAQVRGAADAELDEVVSLDHDRILRMMWAVLAAMKRTNYYQPVHSVDNGRPVTRALAFKICPAELDFAVRPRPRSEIFVNSPTVSGTHLRFGAVARGGIRWSDRPEDFRTEVLGLAKAQMVKNAVIVPAGAKGGFHPGRLPDPAVDRAGWAAEGLRCYRIFIGALLDLTDNIVDGAVVAPHRVVRHDGDDPYLVVAADKGTASFSDQANQIAVERGFWLGDAFASGGSHGFDHKAMGITARGAWESVRRHLGELGLDESAHDFSCVGIGDMSGDVFGNGMLLSHHIRLVAAFNHRDVFVDPDPDPETSWLERRRLFELPRSSWRDYDPARISAGGGVWPRSAKSIPISDQMRAALGLQDDVTALTPDGLIRAILQAPVDLMWNGGVGTYVRADTQSDLEVGDRSNDAVRVTAGQVRARAVGEGGNLGWTQAARIQYSLAGGRINTDFIDNSAGVDTSDHEVNIKILLDAEVAAGRLDREDRDTLLASLTEEVAGLVLAHNRSQNIALACASAHIRERVGMVEAWMQQLEDAGHLDRTVETLPSRSEMDRRITSGDGLTSPELSTLLAWTKIALADEVLATGLPDDPRLGEVLIDYFPTPLRRQFARAMPAHRLHREITTMVLVNEFVDAQGLSAFLRLHQETGAGPDEIITAQVAARRVFRIAAAEEALTAAGLDAATTTRLRLVLRDLVEETTRWLLHRGSAALAEGPAAVASRFESGAARLVSGLERAPGVVGEQIGARRHELTEQGLPTDLAAAVSVGHWASVLLSAIDISARTGVDLDDVSHSYFLLAEQIRLHRLTDLLAGLPQRRVWDAMAVAGLRQDLLNAVGGAVEQSLATGATGDLRDAELQVRQMVDRIGDDPGLAQLTVVVRSLGSLVSHGGGQGS</sequence>
<dbReference type="InterPro" id="IPR048381">
    <property type="entry name" value="GDH_C"/>
</dbReference>
<accession>A0A448NXT7</accession>
<dbReference type="InterPro" id="IPR049062">
    <property type="entry name" value="NAD_Glu_DH_ACT2"/>
</dbReference>
<dbReference type="InterPro" id="IPR049064">
    <property type="entry name" value="NAD_Glu_DH_ACT3"/>
</dbReference>
<dbReference type="InterPro" id="IPR036291">
    <property type="entry name" value="NAD(P)-bd_dom_sf"/>
</dbReference>
<dbReference type="EC" id="1.4.1.2" evidence="6"/>
<evidence type="ECO:0000259" key="1">
    <source>
        <dbReference type="Pfam" id="PF05088"/>
    </source>
</evidence>